<dbReference type="Gene3D" id="3.90.830.10">
    <property type="entry name" value="Syntaxin Binding Protein 1, Chain A, domain 2"/>
    <property type="match status" value="1"/>
</dbReference>
<evidence type="ECO:0000313" key="4">
    <source>
        <dbReference type="Proteomes" id="UP000714618"/>
    </source>
</evidence>
<proteinExistence type="inferred from homology"/>
<dbReference type="GO" id="GO:0016192">
    <property type="term" value="P:vesicle-mediated transport"/>
    <property type="evidence" value="ECO:0007669"/>
    <property type="project" value="InterPro"/>
</dbReference>
<comment type="caution">
    <text evidence="3">The sequence shown here is derived from an EMBL/GenBank/DDBJ whole genome shotgun (WGS) entry which is preliminary data.</text>
</comment>
<dbReference type="Pfam" id="PF00995">
    <property type="entry name" value="Sec1"/>
    <property type="match status" value="1"/>
</dbReference>
<dbReference type="OrthoDB" id="10262287at2759"/>
<evidence type="ECO:0000256" key="1">
    <source>
        <dbReference type="ARBA" id="ARBA00009884"/>
    </source>
</evidence>
<dbReference type="Gene3D" id="3.40.50.2060">
    <property type="match status" value="1"/>
</dbReference>
<evidence type="ECO:0008006" key="5">
    <source>
        <dbReference type="Google" id="ProtNLM"/>
    </source>
</evidence>
<comment type="similarity">
    <text evidence="1">Belongs to the STXBP/unc-18/SEC1 family.</text>
</comment>
<dbReference type="Proteomes" id="UP000714618">
    <property type="component" value="Unassembled WGS sequence"/>
</dbReference>
<evidence type="ECO:0000313" key="3">
    <source>
        <dbReference type="EMBL" id="CAD0085631.1"/>
    </source>
</evidence>
<feature type="compositionally biased region" description="Polar residues" evidence="2">
    <location>
        <begin position="546"/>
        <end position="567"/>
    </location>
</feature>
<evidence type="ECO:0000256" key="2">
    <source>
        <dbReference type="SAM" id="MobiDB-lite"/>
    </source>
</evidence>
<sequence>DVMAPHAEINPQDITERARRDLLQLLEGVPGKKNLVIEKSLAGPIGLLVKFSTLQEYGVDKVFYVENRNVDESQRNIVFLARGEKPKDVQLIAEQISQIRQESKIDHEFSVFWVPRRTLVSDRILEENGVLGEVTIGECPLFLIPLESDLLSLELEDAFSDLYLDPTSIFLTAKALMRLQKSTGLFPRILGKGDNAKKLADLLIRMRSEEEVSASSTTTKSPSTFGLTPSAVVENVVIIDREVDFFTPLMTQLTYEGLIDEVFGVRHNQTEVDTSIVGAAPQTQKPQGAAAAAGNSTQAATKRRIQLDSSDKLYPQLRDCNFAVVGPLLNRTARRLQADYESRHKADQSISDLKTFVAKLPSYQAEQASLKIHTSMAEEIMKTTRSEIFGRVLEVQQNFAAGADPNSMNDNLEELIARDIPLSTILRLLSLESCIGGGIRPRELENLKRQIMYAYGHQHLLTFAALEKMGLVVTRQSNTGYLNPMSGVNSGNTDYNSVRKTLKLFVDEVDEQDPTDVSYVFSGYAPLSVRLVQCVLQKQMLARLSNPRSSSTPNVNGATGNVTPTTQAAGWKGFEDVLARIKGATVDEVQKGSNAEASQARQTLRGGAAGGCKTTIVVFLGGVTFAEVAALRFMGEQLGEKKKIVIVTTGMLSGNATVEAAMEKRAWGRK</sequence>
<dbReference type="SUPFAM" id="SSF56815">
    <property type="entry name" value="Sec1/munc18-like (SM) proteins"/>
    <property type="match status" value="1"/>
</dbReference>
<organism evidence="3 4">
    <name type="scientific">Aureobasidium mustum</name>
    <dbReference type="NCBI Taxonomy" id="2773714"/>
    <lineage>
        <taxon>Eukaryota</taxon>
        <taxon>Fungi</taxon>
        <taxon>Dikarya</taxon>
        <taxon>Ascomycota</taxon>
        <taxon>Pezizomycotina</taxon>
        <taxon>Dothideomycetes</taxon>
        <taxon>Dothideomycetidae</taxon>
        <taxon>Dothideales</taxon>
        <taxon>Saccotheciaceae</taxon>
        <taxon>Aureobasidium</taxon>
    </lineage>
</organism>
<dbReference type="PANTHER" id="PTHR11679">
    <property type="entry name" value="VESICLE PROTEIN SORTING-ASSOCIATED"/>
    <property type="match status" value="1"/>
</dbReference>
<protein>
    <recommendedName>
        <fullName evidence="5">Sec1-like protein</fullName>
    </recommendedName>
</protein>
<feature type="non-terminal residue" evidence="3">
    <location>
        <position position="670"/>
    </location>
</feature>
<dbReference type="InterPro" id="IPR036045">
    <property type="entry name" value="Sec1-like_sf"/>
</dbReference>
<dbReference type="InterPro" id="IPR043127">
    <property type="entry name" value="Sec-1-like_dom3a"/>
</dbReference>
<dbReference type="InterPro" id="IPR043154">
    <property type="entry name" value="Sec-1-like_dom1"/>
</dbReference>
<name>A0A9N8JEP2_9PEZI</name>
<dbReference type="Gene3D" id="3.40.50.1910">
    <property type="match status" value="1"/>
</dbReference>
<dbReference type="AlphaFoldDB" id="A0A9N8JEP2"/>
<accession>A0A9N8JEP2</accession>
<gene>
    <name evidence="3" type="ORF">AWRI4233_LOCUS300</name>
</gene>
<keyword evidence="4" id="KW-1185">Reference proteome</keyword>
<dbReference type="EMBL" id="CAIJEO010000002">
    <property type="protein sequence ID" value="CAD0085631.1"/>
    <property type="molecule type" value="Genomic_DNA"/>
</dbReference>
<dbReference type="InterPro" id="IPR027482">
    <property type="entry name" value="Sec1-like_dom2"/>
</dbReference>
<dbReference type="Gene3D" id="1.25.40.850">
    <property type="match status" value="1"/>
</dbReference>
<dbReference type="InterPro" id="IPR001619">
    <property type="entry name" value="Sec1-like"/>
</dbReference>
<feature type="region of interest" description="Disordered" evidence="2">
    <location>
        <begin position="545"/>
        <end position="567"/>
    </location>
</feature>
<dbReference type="InterPro" id="IPR043155">
    <property type="entry name" value="VPS33_dom3b"/>
</dbReference>
<reference evidence="3" key="1">
    <citation type="submission" date="2020-06" db="EMBL/GenBank/DDBJ databases">
        <authorList>
            <person name="Onetto C."/>
        </authorList>
    </citation>
    <scope>NUCLEOTIDE SEQUENCE</scope>
</reference>